<comment type="caution">
    <text evidence="12">The sequence shown here is derived from an EMBL/GenBank/DDBJ whole genome shotgun (WGS) entry which is preliminary data.</text>
</comment>
<name>A0ABS9J6U0_9FLAO</name>
<sequence>MKKLIFSIVLLAIFLQKASGQEYPFFVKDSTNFLSEVIVIGNKKLSNYQEDKALGSVDDYLETANRVNLIKRGAYAWEPSVNNMSSERLSVTIDGMQIFGACTDKMDPVTSYVDISNLSEIKISSGQSGVENGQSVGGAVDLSLKHPSFGSGFALTTDLGYETNGNYRIGGLKAKYGGDKFYVDVDGIFRKADNYDAGNNEEVLYSQFQKYNIALQAGYKINDDNSLHSQIIYDRATDVGYPALPMDVSLAEGIITSVSHHYQNSEAKIKDWESKIYYNKVTHIMDDSKRPDVPIRMDMPGWSDTYGFYSKLKFDKNDHEMMFNLNGYYNKSLAEMTMYPNDPSQPEMFMYTWPDVRTLYSGAYFKDEFHITESQSLTGTLRIGYQHNRIAEDVGYESLKIFYPEIEQEQNRLLSSIAATYALQKEWYDLSFGLAYGERAPSVSEGYGFFLFNSFDNYDYIGNPDLEKEKSTELNFNFNVKKGDFTVGVSSSYFYIKNYIIGEINEDIAAMTIGADGVRMYSSLSHASIFDAFLNAQYDFSSKLSLNAGVGYNYGVTDEGENLPLISPFSYLAELSYGTSKFNASLQLQGNANQSRYSQNYGEDETPGYGILNVSFGNNFMLGNNKLVLKYGIENLLDTNYSTYSDWNNIPRRGRNAFINLSFILW</sequence>
<evidence type="ECO:0000313" key="13">
    <source>
        <dbReference type="Proteomes" id="UP000829517"/>
    </source>
</evidence>
<evidence type="ECO:0000259" key="11">
    <source>
        <dbReference type="Pfam" id="PF07715"/>
    </source>
</evidence>
<dbReference type="PANTHER" id="PTHR30069">
    <property type="entry name" value="TONB-DEPENDENT OUTER MEMBRANE RECEPTOR"/>
    <property type="match status" value="1"/>
</dbReference>
<keyword evidence="3 8" id="KW-1134">Transmembrane beta strand</keyword>
<keyword evidence="13" id="KW-1185">Reference proteome</keyword>
<dbReference type="Pfam" id="PF07715">
    <property type="entry name" value="Plug"/>
    <property type="match status" value="1"/>
</dbReference>
<evidence type="ECO:0000256" key="4">
    <source>
        <dbReference type="ARBA" id="ARBA00022692"/>
    </source>
</evidence>
<evidence type="ECO:0000256" key="1">
    <source>
        <dbReference type="ARBA" id="ARBA00004571"/>
    </source>
</evidence>
<dbReference type="InterPro" id="IPR036942">
    <property type="entry name" value="Beta-barrel_TonB_sf"/>
</dbReference>
<keyword evidence="7 8" id="KW-0998">Cell outer membrane</keyword>
<keyword evidence="12" id="KW-0675">Receptor</keyword>
<evidence type="ECO:0000256" key="3">
    <source>
        <dbReference type="ARBA" id="ARBA00022452"/>
    </source>
</evidence>
<protein>
    <submittedName>
        <fullName evidence="12">TonB-dependent receptor</fullName>
    </submittedName>
</protein>
<dbReference type="SUPFAM" id="SSF56935">
    <property type="entry name" value="Porins"/>
    <property type="match status" value="1"/>
</dbReference>
<dbReference type="Gene3D" id="2.40.170.20">
    <property type="entry name" value="TonB-dependent receptor, beta-barrel domain"/>
    <property type="match status" value="1"/>
</dbReference>
<dbReference type="InterPro" id="IPR000531">
    <property type="entry name" value="Beta-barrel_TonB"/>
</dbReference>
<feature type="domain" description="TonB-dependent receptor plug" evidence="11">
    <location>
        <begin position="50"/>
        <end position="138"/>
    </location>
</feature>
<keyword evidence="6 8" id="KW-0472">Membrane</keyword>
<dbReference type="InterPro" id="IPR012910">
    <property type="entry name" value="Plug_dom"/>
</dbReference>
<dbReference type="PROSITE" id="PS52016">
    <property type="entry name" value="TONB_DEPENDENT_REC_3"/>
    <property type="match status" value="1"/>
</dbReference>
<dbReference type="Pfam" id="PF00593">
    <property type="entry name" value="TonB_dep_Rec_b-barrel"/>
    <property type="match status" value="1"/>
</dbReference>
<organism evidence="12 13">
    <name type="scientific">Joostella atrarenae</name>
    <dbReference type="NCBI Taxonomy" id="679257"/>
    <lineage>
        <taxon>Bacteria</taxon>
        <taxon>Pseudomonadati</taxon>
        <taxon>Bacteroidota</taxon>
        <taxon>Flavobacteriia</taxon>
        <taxon>Flavobacteriales</taxon>
        <taxon>Flavobacteriaceae</taxon>
        <taxon>Joostella</taxon>
    </lineage>
</organism>
<dbReference type="InterPro" id="IPR039426">
    <property type="entry name" value="TonB-dep_rcpt-like"/>
</dbReference>
<proteinExistence type="inferred from homology"/>
<evidence type="ECO:0000259" key="10">
    <source>
        <dbReference type="Pfam" id="PF00593"/>
    </source>
</evidence>
<evidence type="ECO:0000256" key="2">
    <source>
        <dbReference type="ARBA" id="ARBA00022448"/>
    </source>
</evidence>
<dbReference type="Proteomes" id="UP000829517">
    <property type="component" value="Unassembled WGS sequence"/>
</dbReference>
<evidence type="ECO:0000256" key="6">
    <source>
        <dbReference type="ARBA" id="ARBA00023136"/>
    </source>
</evidence>
<evidence type="ECO:0000313" key="12">
    <source>
        <dbReference type="EMBL" id="MCF8716162.1"/>
    </source>
</evidence>
<gene>
    <name evidence="12" type="ORF">JM658_15130</name>
</gene>
<keyword evidence="4 8" id="KW-0812">Transmembrane</keyword>
<evidence type="ECO:0000256" key="7">
    <source>
        <dbReference type="ARBA" id="ARBA00023237"/>
    </source>
</evidence>
<evidence type="ECO:0000256" key="9">
    <source>
        <dbReference type="RuleBase" id="RU003357"/>
    </source>
</evidence>
<dbReference type="EMBL" id="JAETXX010000013">
    <property type="protein sequence ID" value="MCF8716162.1"/>
    <property type="molecule type" value="Genomic_DNA"/>
</dbReference>
<comment type="subcellular location">
    <subcellularLocation>
        <location evidence="1 8">Cell outer membrane</location>
        <topology evidence="1 8">Multi-pass membrane protein</topology>
    </subcellularLocation>
</comment>
<dbReference type="PANTHER" id="PTHR30069:SF49">
    <property type="entry name" value="OUTER MEMBRANE PROTEIN C"/>
    <property type="match status" value="1"/>
</dbReference>
<keyword evidence="2 8" id="KW-0813">Transport</keyword>
<evidence type="ECO:0000256" key="8">
    <source>
        <dbReference type="PROSITE-ProRule" id="PRU01360"/>
    </source>
</evidence>
<evidence type="ECO:0000256" key="5">
    <source>
        <dbReference type="ARBA" id="ARBA00023077"/>
    </source>
</evidence>
<comment type="similarity">
    <text evidence="8 9">Belongs to the TonB-dependent receptor family.</text>
</comment>
<feature type="domain" description="TonB-dependent receptor-like beta-barrel" evidence="10">
    <location>
        <begin position="178"/>
        <end position="636"/>
    </location>
</feature>
<dbReference type="RefSeq" id="WP_236960198.1">
    <property type="nucleotide sequence ID" value="NZ_JAETXX010000013.1"/>
</dbReference>
<accession>A0ABS9J6U0</accession>
<reference evidence="12 13" key="1">
    <citation type="submission" date="2021-01" db="EMBL/GenBank/DDBJ databases">
        <title>Genome sequencing of Joostella atrarenae M1-2 (= KCTC 23194).</title>
        <authorList>
            <person name="Zakaria M.R."/>
            <person name="Lam M.Q."/>
            <person name="Chong C.S."/>
        </authorList>
    </citation>
    <scope>NUCLEOTIDE SEQUENCE [LARGE SCALE GENOMIC DNA]</scope>
    <source>
        <strain evidence="12 13">M1-2</strain>
    </source>
</reference>
<keyword evidence="5 9" id="KW-0798">TonB box</keyword>